<accession>A0A940ID85</accession>
<reference evidence="7" key="2">
    <citation type="journal article" date="2021" name="PeerJ">
        <title>Extensive microbial diversity within the chicken gut microbiome revealed by metagenomics and culture.</title>
        <authorList>
            <person name="Gilroy R."/>
            <person name="Ravi A."/>
            <person name="Getino M."/>
            <person name="Pursley I."/>
            <person name="Horton D.L."/>
            <person name="Alikhan N.F."/>
            <person name="Baker D."/>
            <person name="Gharbi K."/>
            <person name="Hall N."/>
            <person name="Watson M."/>
            <person name="Adriaenssens E.M."/>
            <person name="Foster-Nyarko E."/>
            <person name="Jarju S."/>
            <person name="Secka A."/>
            <person name="Antonio M."/>
            <person name="Oren A."/>
            <person name="Chaudhuri R.R."/>
            <person name="La Ragione R."/>
            <person name="Hildebrand F."/>
            <person name="Pallen M.J."/>
        </authorList>
    </citation>
    <scope>NUCLEOTIDE SEQUENCE</scope>
    <source>
        <strain evidence="7">517</strain>
    </source>
</reference>
<dbReference type="InterPro" id="IPR036764">
    <property type="entry name" value="Peptidase_Prp_sf"/>
</dbReference>
<evidence type="ECO:0000256" key="4">
    <source>
        <dbReference type="ARBA" id="ARBA00022807"/>
    </source>
</evidence>
<protein>
    <recommendedName>
        <fullName evidence="6">Ribosomal processing cysteine protease Prp</fullName>
    </recommendedName>
</protein>
<dbReference type="GO" id="GO:0006508">
    <property type="term" value="P:proteolysis"/>
    <property type="evidence" value="ECO:0007669"/>
    <property type="project" value="UniProtKB-KW"/>
</dbReference>
<evidence type="ECO:0000313" key="7">
    <source>
        <dbReference type="EMBL" id="MBO8424165.1"/>
    </source>
</evidence>
<dbReference type="Proteomes" id="UP000727857">
    <property type="component" value="Unassembled WGS sequence"/>
</dbReference>
<evidence type="ECO:0000256" key="3">
    <source>
        <dbReference type="ARBA" id="ARBA00022801"/>
    </source>
</evidence>
<keyword evidence="4" id="KW-0788">Thiol protease</keyword>
<dbReference type="InterPro" id="IPR007422">
    <property type="entry name" value="Peptidase_Prp"/>
</dbReference>
<evidence type="ECO:0000256" key="5">
    <source>
        <dbReference type="ARBA" id="ARBA00044503"/>
    </source>
</evidence>
<name>A0A940ID85_9FIRM</name>
<keyword evidence="3" id="KW-0378">Hydrolase</keyword>
<keyword evidence="1" id="KW-0690">Ribosome biogenesis</keyword>
<evidence type="ECO:0000256" key="6">
    <source>
        <dbReference type="ARBA" id="ARBA00044538"/>
    </source>
</evidence>
<evidence type="ECO:0000256" key="1">
    <source>
        <dbReference type="ARBA" id="ARBA00022517"/>
    </source>
</evidence>
<comment type="caution">
    <text evidence="7">The sequence shown here is derived from an EMBL/GenBank/DDBJ whole genome shotgun (WGS) entry which is preliminary data.</text>
</comment>
<dbReference type="AlphaFoldDB" id="A0A940ID85"/>
<reference evidence="7" key="1">
    <citation type="submission" date="2020-10" db="EMBL/GenBank/DDBJ databases">
        <authorList>
            <person name="Gilroy R."/>
        </authorList>
    </citation>
    <scope>NUCLEOTIDE SEQUENCE</scope>
    <source>
        <strain evidence="7">517</strain>
    </source>
</reference>
<dbReference type="SUPFAM" id="SSF118010">
    <property type="entry name" value="TM1457-like"/>
    <property type="match status" value="1"/>
</dbReference>
<dbReference type="GO" id="GO:0042254">
    <property type="term" value="P:ribosome biogenesis"/>
    <property type="evidence" value="ECO:0007669"/>
    <property type="project" value="UniProtKB-KW"/>
</dbReference>
<dbReference type="PANTHER" id="PTHR39178">
    <property type="entry name" value="HYPOTHETICAL RIBOSOME-ASSOCIATED PROTEIN"/>
    <property type="match status" value="1"/>
</dbReference>
<dbReference type="PANTHER" id="PTHR39178:SF1">
    <property type="entry name" value="RIBOSOMAL-PROCESSING CYSTEINE PROTEASE PRP"/>
    <property type="match status" value="1"/>
</dbReference>
<dbReference type="Gene3D" id="3.30.70.1490">
    <property type="entry name" value="Cysteine protease Prp"/>
    <property type="match status" value="1"/>
</dbReference>
<dbReference type="GO" id="GO:0008234">
    <property type="term" value="F:cysteine-type peptidase activity"/>
    <property type="evidence" value="ECO:0007669"/>
    <property type="project" value="UniProtKB-KW"/>
</dbReference>
<sequence>MTTIRIFRTEGHITAVTVEGHTGYAEEGSDIVCAAVSALTQGALLGIREVAGIGAESRVSDGRLTFRLKEHNEKSDAILETMRLALLDVTKGYPRYIRMED</sequence>
<evidence type="ECO:0000313" key="8">
    <source>
        <dbReference type="Proteomes" id="UP000727857"/>
    </source>
</evidence>
<comment type="similarity">
    <text evidence="5">Belongs to the Prp family.</text>
</comment>
<dbReference type="EMBL" id="JADINF010000103">
    <property type="protein sequence ID" value="MBO8424165.1"/>
    <property type="molecule type" value="Genomic_DNA"/>
</dbReference>
<evidence type="ECO:0000256" key="2">
    <source>
        <dbReference type="ARBA" id="ARBA00022670"/>
    </source>
</evidence>
<proteinExistence type="inferred from homology"/>
<organism evidence="7 8">
    <name type="scientific">Candidatus Stercoripulliclostridium pullicola</name>
    <dbReference type="NCBI Taxonomy" id="2840953"/>
    <lineage>
        <taxon>Bacteria</taxon>
        <taxon>Bacillati</taxon>
        <taxon>Bacillota</taxon>
        <taxon>Clostridia</taxon>
        <taxon>Eubacteriales</taxon>
        <taxon>Candidatus Stercoripulliclostridium</taxon>
    </lineage>
</organism>
<dbReference type="CDD" id="cd16332">
    <property type="entry name" value="Prp-like"/>
    <property type="match status" value="1"/>
</dbReference>
<dbReference type="Pfam" id="PF04327">
    <property type="entry name" value="Peptidase_Prp"/>
    <property type="match status" value="1"/>
</dbReference>
<gene>
    <name evidence="7" type="ORF">IAB16_04030</name>
</gene>
<keyword evidence="2 7" id="KW-0645">Protease</keyword>